<accession>A0AAE1XPK4</accession>
<protein>
    <submittedName>
        <fullName evidence="2">Uncharacterized protein</fullName>
    </submittedName>
</protein>
<feature type="compositionally biased region" description="Low complexity" evidence="1">
    <location>
        <begin position="108"/>
        <end position="119"/>
    </location>
</feature>
<feature type="region of interest" description="Disordered" evidence="1">
    <location>
        <begin position="94"/>
        <end position="133"/>
    </location>
</feature>
<dbReference type="AlphaFoldDB" id="A0AAE1XPK4"/>
<name>A0AAE1XPK4_9LAMI</name>
<sequence>MKRHEWQFRKRRGIKGSLVHLIQATRGMVVHKVSESHFCLVFNHQEDLGQERKVLFGSPTNGFLTFVTSVAAGPSRHLGVMSATIRLTCVWNPSSQSQYPSDSRRGAHAFGAFSSASGGAERGSPEIGGASPS</sequence>
<evidence type="ECO:0000313" key="3">
    <source>
        <dbReference type="Proteomes" id="UP001293254"/>
    </source>
</evidence>
<reference evidence="2" key="1">
    <citation type="submission" date="2020-06" db="EMBL/GenBank/DDBJ databases">
        <authorList>
            <person name="Li T."/>
            <person name="Hu X."/>
            <person name="Zhang T."/>
            <person name="Song X."/>
            <person name="Zhang H."/>
            <person name="Dai N."/>
            <person name="Sheng W."/>
            <person name="Hou X."/>
            <person name="Wei L."/>
        </authorList>
    </citation>
    <scope>NUCLEOTIDE SEQUENCE</scope>
    <source>
        <strain evidence="2">3651</strain>
        <tissue evidence="2">Leaf</tissue>
    </source>
</reference>
<proteinExistence type="predicted"/>
<comment type="caution">
    <text evidence="2">The sequence shown here is derived from an EMBL/GenBank/DDBJ whole genome shotgun (WGS) entry which is preliminary data.</text>
</comment>
<evidence type="ECO:0000256" key="1">
    <source>
        <dbReference type="SAM" id="MobiDB-lite"/>
    </source>
</evidence>
<organism evidence="2 3">
    <name type="scientific">Sesamum alatum</name>
    <dbReference type="NCBI Taxonomy" id="300844"/>
    <lineage>
        <taxon>Eukaryota</taxon>
        <taxon>Viridiplantae</taxon>
        <taxon>Streptophyta</taxon>
        <taxon>Embryophyta</taxon>
        <taxon>Tracheophyta</taxon>
        <taxon>Spermatophyta</taxon>
        <taxon>Magnoliopsida</taxon>
        <taxon>eudicotyledons</taxon>
        <taxon>Gunneridae</taxon>
        <taxon>Pentapetalae</taxon>
        <taxon>asterids</taxon>
        <taxon>lamiids</taxon>
        <taxon>Lamiales</taxon>
        <taxon>Pedaliaceae</taxon>
        <taxon>Sesamum</taxon>
    </lineage>
</organism>
<evidence type="ECO:0000313" key="2">
    <source>
        <dbReference type="EMBL" id="KAK4415732.1"/>
    </source>
</evidence>
<keyword evidence="3" id="KW-1185">Reference proteome</keyword>
<gene>
    <name evidence="2" type="ORF">Salat_2680600</name>
</gene>
<dbReference type="EMBL" id="JACGWO010000011">
    <property type="protein sequence ID" value="KAK4415732.1"/>
    <property type="molecule type" value="Genomic_DNA"/>
</dbReference>
<dbReference type="Proteomes" id="UP001293254">
    <property type="component" value="Unassembled WGS sequence"/>
</dbReference>
<reference evidence="2" key="2">
    <citation type="journal article" date="2024" name="Plant">
        <title>Genomic evolution and insights into agronomic trait innovations of Sesamum species.</title>
        <authorList>
            <person name="Miao H."/>
            <person name="Wang L."/>
            <person name="Qu L."/>
            <person name="Liu H."/>
            <person name="Sun Y."/>
            <person name="Le M."/>
            <person name="Wang Q."/>
            <person name="Wei S."/>
            <person name="Zheng Y."/>
            <person name="Lin W."/>
            <person name="Duan Y."/>
            <person name="Cao H."/>
            <person name="Xiong S."/>
            <person name="Wang X."/>
            <person name="Wei L."/>
            <person name="Li C."/>
            <person name="Ma Q."/>
            <person name="Ju M."/>
            <person name="Zhao R."/>
            <person name="Li G."/>
            <person name="Mu C."/>
            <person name="Tian Q."/>
            <person name="Mei H."/>
            <person name="Zhang T."/>
            <person name="Gao T."/>
            <person name="Zhang H."/>
        </authorList>
    </citation>
    <scope>NUCLEOTIDE SEQUENCE</scope>
    <source>
        <strain evidence="2">3651</strain>
    </source>
</reference>